<evidence type="ECO:0000313" key="3">
    <source>
        <dbReference type="Proteomes" id="UP000762676"/>
    </source>
</evidence>
<feature type="transmembrane region" description="Helical" evidence="1">
    <location>
        <begin position="20"/>
        <end position="42"/>
    </location>
</feature>
<evidence type="ECO:0000313" key="2">
    <source>
        <dbReference type="EMBL" id="GFR98550.1"/>
    </source>
</evidence>
<sequence length="102" mass="10910">MSADYPSAPLPHPLLGAPPSSSHISSLLFILIMFDIVVLMLLQLSDLSAGKAGHVTELNPPNPITIMSSQPEAKLQPPAWTLNSHHSAWVPGVKTPRKETGL</sequence>
<keyword evidence="1" id="KW-0812">Transmembrane</keyword>
<reference evidence="2 3" key="1">
    <citation type="journal article" date="2021" name="Elife">
        <title>Chloroplast acquisition without the gene transfer in kleptoplastic sea slugs, Plakobranchus ocellatus.</title>
        <authorList>
            <person name="Maeda T."/>
            <person name="Takahashi S."/>
            <person name="Yoshida T."/>
            <person name="Shimamura S."/>
            <person name="Takaki Y."/>
            <person name="Nagai Y."/>
            <person name="Toyoda A."/>
            <person name="Suzuki Y."/>
            <person name="Arimoto A."/>
            <person name="Ishii H."/>
            <person name="Satoh N."/>
            <person name="Nishiyama T."/>
            <person name="Hasebe M."/>
            <person name="Maruyama T."/>
            <person name="Minagawa J."/>
            <person name="Obokata J."/>
            <person name="Shigenobu S."/>
        </authorList>
    </citation>
    <scope>NUCLEOTIDE SEQUENCE [LARGE SCALE GENOMIC DNA]</scope>
</reference>
<protein>
    <submittedName>
        <fullName evidence="2">Uncharacterized protein</fullName>
    </submittedName>
</protein>
<gene>
    <name evidence="2" type="ORF">ElyMa_002772000</name>
</gene>
<dbReference type="AlphaFoldDB" id="A0AAV4HPR0"/>
<dbReference type="EMBL" id="BMAT01005698">
    <property type="protein sequence ID" value="GFR98550.1"/>
    <property type="molecule type" value="Genomic_DNA"/>
</dbReference>
<dbReference type="Proteomes" id="UP000762676">
    <property type="component" value="Unassembled WGS sequence"/>
</dbReference>
<accession>A0AAV4HPR0</accession>
<keyword evidence="1" id="KW-0472">Membrane</keyword>
<organism evidence="2 3">
    <name type="scientific">Elysia marginata</name>
    <dbReference type="NCBI Taxonomy" id="1093978"/>
    <lineage>
        <taxon>Eukaryota</taxon>
        <taxon>Metazoa</taxon>
        <taxon>Spiralia</taxon>
        <taxon>Lophotrochozoa</taxon>
        <taxon>Mollusca</taxon>
        <taxon>Gastropoda</taxon>
        <taxon>Heterobranchia</taxon>
        <taxon>Euthyneura</taxon>
        <taxon>Panpulmonata</taxon>
        <taxon>Sacoglossa</taxon>
        <taxon>Placobranchoidea</taxon>
        <taxon>Plakobranchidae</taxon>
        <taxon>Elysia</taxon>
    </lineage>
</organism>
<evidence type="ECO:0000256" key="1">
    <source>
        <dbReference type="SAM" id="Phobius"/>
    </source>
</evidence>
<proteinExistence type="predicted"/>
<name>A0AAV4HPR0_9GAST</name>
<keyword evidence="3" id="KW-1185">Reference proteome</keyword>
<comment type="caution">
    <text evidence="2">The sequence shown here is derived from an EMBL/GenBank/DDBJ whole genome shotgun (WGS) entry which is preliminary data.</text>
</comment>
<keyword evidence="1" id="KW-1133">Transmembrane helix</keyword>